<comment type="caution">
    <text evidence="6">The sequence shown here is derived from an EMBL/GenBank/DDBJ whole genome shotgun (WGS) entry which is preliminary data.</text>
</comment>
<comment type="function">
    <text evidence="5">Nucleoside triphosphate pyrophosphatase that hydrolyzes 7-methyl-GTP (m(7)GTP). May have a dual role in cell division arrest and in preventing the incorporation of modified nucleotides into cellular nucleic acids.</text>
</comment>
<dbReference type="HAMAP" id="MF_00528">
    <property type="entry name" value="Maf"/>
    <property type="match status" value="1"/>
</dbReference>
<dbReference type="SUPFAM" id="SSF52972">
    <property type="entry name" value="ITPase-like"/>
    <property type="match status" value="1"/>
</dbReference>
<evidence type="ECO:0000313" key="7">
    <source>
        <dbReference type="Proteomes" id="UP001461163"/>
    </source>
</evidence>
<comment type="similarity">
    <text evidence="5">Belongs to the Maf family. YceF subfamily.</text>
</comment>
<reference evidence="6 7" key="1">
    <citation type="submission" date="2024-03" db="EMBL/GenBank/DDBJ databases">
        <title>Community enrichment and isolation of bacterial strains for fucoidan degradation.</title>
        <authorList>
            <person name="Sichert A."/>
        </authorList>
    </citation>
    <scope>NUCLEOTIDE SEQUENCE [LARGE SCALE GENOMIC DNA]</scope>
    <source>
        <strain evidence="6 7">AS12</strain>
    </source>
</reference>
<protein>
    <recommendedName>
        <fullName evidence="5">7-methyl-GTP pyrophosphatase</fullName>
        <shortName evidence="5">m(7)GTP pyrophosphatase</shortName>
        <ecNumber evidence="5">3.6.1.-</ecNumber>
    </recommendedName>
</protein>
<evidence type="ECO:0000256" key="4">
    <source>
        <dbReference type="ARBA" id="ARBA00023080"/>
    </source>
</evidence>
<dbReference type="InterPro" id="IPR003697">
    <property type="entry name" value="Maf-like"/>
</dbReference>
<keyword evidence="3 5" id="KW-0378">Hydrolase</keyword>
<evidence type="ECO:0000256" key="2">
    <source>
        <dbReference type="ARBA" id="ARBA00022490"/>
    </source>
</evidence>
<evidence type="ECO:0000256" key="1">
    <source>
        <dbReference type="ARBA" id="ARBA00004496"/>
    </source>
</evidence>
<proteinExistence type="inferred from homology"/>
<dbReference type="RefSeq" id="WP_342881417.1">
    <property type="nucleotide sequence ID" value="NZ_JBBMQS010000004.1"/>
</dbReference>
<dbReference type="EMBL" id="JBBMQS010000004">
    <property type="protein sequence ID" value="MEM5497366.1"/>
    <property type="molecule type" value="Genomic_DNA"/>
</dbReference>
<dbReference type="InterPro" id="IPR029001">
    <property type="entry name" value="ITPase-like_fam"/>
</dbReference>
<keyword evidence="2 5" id="KW-0963">Cytoplasm</keyword>
<sequence>MKLILASTSPYRENILKKLCIPFSCVAPSVDETPMNNESANNLVARLAREKALSVGETEKGLIIGSDQVACINGVILGKPGNKLKAFDQLTQLSGKTVTFFTGLSLLDSTTHRQETIVETFGVTFKSLSAKQINRYLELEEPYDCAGSFKSEGLGIALFSSLDGRDPNTLIGLPLIALVAMLERFEFDVFEHMQ</sequence>
<evidence type="ECO:0000256" key="5">
    <source>
        <dbReference type="HAMAP-Rule" id="MF_00528"/>
    </source>
</evidence>
<dbReference type="Pfam" id="PF02545">
    <property type="entry name" value="Maf"/>
    <property type="match status" value="1"/>
</dbReference>
<name>A0ABU9STZ8_9ALTE</name>
<feature type="active site" description="Proton acceptor" evidence="5">
    <location>
        <position position="67"/>
    </location>
</feature>
<dbReference type="GO" id="GO:0016787">
    <property type="term" value="F:hydrolase activity"/>
    <property type="evidence" value="ECO:0007669"/>
    <property type="project" value="UniProtKB-KW"/>
</dbReference>
<dbReference type="EC" id="3.6.1.-" evidence="5"/>
<keyword evidence="7" id="KW-1185">Reference proteome</keyword>
<feature type="site" description="Important for substrate specificity" evidence="5">
    <location>
        <position position="11"/>
    </location>
</feature>
<comment type="cofactor">
    <cofactor evidence="5">
        <name>a divalent metal cation</name>
        <dbReference type="ChEBI" id="CHEBI:60240"/>
    </cofactor>
</comment>
<dbReference type="PANTHER" id="PTHR43213">
    <property type="entry name" value="BIFUNCTIONAL DTTP/UTP PYROPHOSPHATASE/METHYLTRANSFERASE PROTEIN-RELATED"/>
    <property type="match status" value="1"/>
</dbReference>
<gene>
    <name evidence="6" type="ORF">WNY77_08190</name>
</gene>
<dbReference type="Proteomes" id="UP001461163">
    <property type="component" value="Unassembled WGS sequence"/>
</dbReference>
<accession>A0ABU9STZ8</accession>
<feature type="site" description="Important for substrate specificity" evidence="5">
    <location>
        <position position="68"/>
    </location>
</feature>
<dbReference type="CDD" id="cd00555">
    <property type="entry name" value="Maf"/>
    <property type="match status" value="1"/>
</dbReference>
<comment type="catalytic activity">
    <reaction evidence="5">
        <text>N(7)-methyl-GTP + H2O = N(7)-methyl-GMP + diphosphate + H(+)</text>
        <dbReference type="Rhea" id="RHEA:58744"/>
        <dbReference type="ChEBI" id="CHEBI:15377"/>
        <dbReference type="ChEBI" id="CHEBI:15378"/>
        <dbReference type="ChEBI" id="CHEBI:33019"/>
        <dbReference type="ChEBI" id="CHEBI:58285"/>
        <dbReference type="ChEBI" id="CHEBI:87133"/>
    </reaction>
</comment>
<feature type="site" description="Important for substrate specificity" evidence="5">
    <location>
        <position position="152"/>
    </location>
</feature>
<dbReference type="PANTHER" id="PTHR43213:SF10">
    <property type="entry name" value="7-METHYL-GTP PYROPHOSPHATASE"/>
    <property type="match status" value="1"/>
</dbReference>
<dbReference type="NCBIfam" id="TIGR00172">
    <property type="entry name" value="maf"/>
    <property type="match status" value="1"/>
</dbReference>
<keyword evidence="4 5" id="KW-0546">Nucleotide metabolism</keyword>
<dbReference type="Gene3D" id="3.90.950.10">
    <property type="match status" value="1"/>
</dbReference>
<dbReference type="PIRSF" id="PIRSF006305">
    <property type="entry name" value="Maf"/>
    <property type="match status" value="1"/>
</dbReference>
<evidence type="ECO:0000313" key="6">
    <source>
        <dbReference type="EMBL" id="MEM5497366.1"/>
    </source>
</evidence>
<comment type="subcellular location">
    <subcellularLocation>
        <location evidence="1 5">Cytoplasm</location>
    </subcellularLocation>
</comment>
<organism evidence="6 7">
    <name type="scientific">Paraglaciecola mesophila</name>
    <dbReference type="NCBI Taxonomy" id="197222"/>
    <lineage>
        <taxon>Bacteria</taxon>
        <taxon>Pseudomonadati</taxon>
        <taxon>Pseudomonadota</taxon>
        <taxon>Gammaproteobacteria</taxon>
        <taxon>Alteromonadales</taxon>
        <taxon>Alteromonadaceae</taxon>
        <taxon>Paraglaciecola</taxon>
    </lineage>
</organism>
<comment type="caution">
    <text evidence="5">Lacks conserved residue(s) required for the propagation of feature annotation.</text>
</comment>
<evidence type="ECO:0000256" key="3">
    <source>
        <dbReference type="ARBA" id="ARBA00022801"/>
    </source>
</evidence>